<protein>
    <recommendedName>
        <fullName evidence="1">AMP-binding enzyme C-terminal domain-containing protein</fullName>
    </recommendedName>
</protein>
<evidence type="ECO:0000259" key="1">
    <source>
        <dbReference type="Pfam" id="PF13193"/>
    </source>
</evidence>
<dbReference type="AlphaFoldDB" id="A0A8T1VX69"/>
<dbReference type="Pfam" id="PF13193">
    <property type="entry name" value="AMP-binding_C"/>
    <property type="match status" value="1"/>
</dbReference>
<organism evidence="2 3">
    <name type="scientific">Phytophthora pseudosyringae</name>
    <dbReference type="NCBI Taxonomy" id="221518"/>
    <lineage>
        <taxon>Eukaryota</taxon>
        <taxon>Sar</taxon>
        <taxon>Stramenopiles</taxon>
        <taxon>Oomycota</taxon>
        <taxon>Peronosporomycetes</taxon>
        <taxon>Peronosporales</taxon>
        <taxon>Peronosporaceae</taxon>
        <taxon>Phytophthora</taxon>
    </lineage>
</organism>
<comment type="caution">
    <text evidence="2">The sequence shown here is derived from an EMBL/GenBank/DDBJ whole genome shotgun (WGS) entry which is preliminary data.</text>
</comment>
<evidence type="ECO:0000313" key="2">
    <source>
        <dbReference type="EMBL" id="KAG7384490.1"/>
    </source>
</evidence>
<dbReference type="EMBL" id="JAGDFM010000146">
    <property type="protein sequence ID" value="KAG7384490.1"/>
    <property type="molecule type" value="Genomic_DNA"/>
</dbReference>
<proteinExistence type="predicted"/>
<name>A0A8T1VX69_9STRA</name>
<accession>A0A8T1VX69</accession>
<sequence length="125" mass="13802">MRGGVQRWFGQRVPAELEDILNHHPSIMDSCCVRSQDAKGEEILKAFVVLKRPNDPSAPTPDDIVAYVAVQEDPWSAVHRCHPEKRIRQIAAPQIAGDRSALASCRSCCMIVGKICVIRVLTAKA</sequence>
<reference evidence="2" key="1">
    <citation type="submission" date="2021-02" db="EMBL/GenBank/DDBJ databases">
        <authorList>
            <person name="Palmer J.M."/>
        </authorList>
    </citation>
    <scope>NUCLEOTIDE SEQUENCE</scope>
    <source>
        <strain evidence="2">SCRP734</strain>
    </source>
</reference>
<evidence type="ECO:0000313" key="3">
    <source>
        <dbReference type="Proteomes" id="UP000694044"/>
    </source>
</evidence>
<gene>
    <name evidence="2" type="ORF">PHYPSEUDO_002542</name>
</gene>
<dbReference type="OrthoDB" id="16262at2759"/>
<feature type="domain" description="AMP-binding enzyme C-terminal" evidence="1">
    <location>
        <begin position="16"/>
        <end position="80"/>
    </location>
</feature>
<dbReference type="InterPro" id="IPR025110">
    <property type="entry name" value="AMP-bd_C"/>
</dbReference>
<dbReference type="Proteomes" id="UP000694044">
    <property type="component" value="Unassembled WGS sequence"/>
</dbReference>
<keyword evidence="3" id="KW-1185">Reference proteome</keyword>